<feature type="transmembrane region" description="Helical" evidence="7">
    <location>
        <begin position="225"/>
        <end position="246"/>
    </location>
</feature>
<proteinExistence type="inferred from homology"/>
<protein>
    <submittedName>
        <fullName evidence="8">Proton-dependent oligopeptide transporter family</fullName>
    </submittedName>
</protein>
<feature type="transmembrane region" description="Helical" evidence="7">
    <location>
        <begin position="390"/>
        <end position="409"/>
    </location>
</feature>
<feature type="transmembrane region" description="Helical" evidence="7">
    <location>
        <begin position="504"/>
        <end position="529"/>
    </location>
</feature>
<dbReference type="EMBL" id="JXTB01000630">
    <property type="protein sequence ID" value="PON35058.1"/>
    <property type="molecule type" value="Genomic_DNA"/>
</dbReference>
<organism evidence="8 9">
    <name type="scientific">Parasponia andersonii</name>
    <name type="common">Sponia andersonii</name>
    <dbReference type="NCBI Taxonomy" id="3476"/>
    <lineage>
        <taxon>Eukaryota</taxon>
        <taxon>Viridiplantae</taxon>
        <taxon>Streptophyta</taxon>
        <taxon>Embryophyta</taxon>
        <taxon>Tracheophyta</taxon>
        <taxon>Spermatophyta</taxon>
        <taxon>Magnoliopsida</taxon>
        <taxon>eudicotyledons</taxon>
        <taxon>Gunneridae</taxon>
        <taxon>Pentapetalae</taxon>
        <taxon>rosids</taxon>
        <taxon>fabids</taxon>
        <taxon>Rosales</taxon>
        <taxon>Cannabaceae</taxon>
        <taxon>Parasponia</taxon>
    </lineage>
</organism>
<feature type="region of interest" description="Disordered" evidence="6">
    <location>
        <begin position="1"/>
        <end position="36"/>
    </location>
</feature>
<feature type="transmembrane region" description="Helical" evidence="7">
    <location>
        <begin position="150"/>
        <end position="171"/>
    </location>
</feature>
<dbReference type="GO" id="GO:0016020">
    <property type="term" value="C:membrane"/>
    <property type="evidence" value="ECO:0007669"/>
    <property type="project" value="UniProtKB-SubCell"/>
</dbReference>
<keyword evidence="4 7" id="KW-1133">Transmembrane helix</keyword>
<comment type="subcellular location">
    <subcellularLocation>
        <location evidence="1">Membrane</location>
        <topology evidence="1">Multi-pass membrane protein</topology>
    </subcellularLocation>
</comment>
<keyword evidence="3 7" id="KW-0812">Transmembrane</keyword>
<dbReference type="STRING" id="3476.A0A2P5AET9"/>
<evidence type="ECO:0000256" key="6">
    <source>
        <dbReference type="SAM" id="MobiDB-lite"/>
    </source>
</evidence>
<accession>A0A2P5AET9</accession>
<evidence type="ECO:0000256" key="3">
    <source>
        <dbReference type="ARBA" id="ARBA00022692"/>
    </source>
</evidence>
<dbReference type="OrthoDB" id="8904098at2759"/>
<comment type="similarity">
    <text evidence="2">Belongs to the major facilitator superfamily. Proton-dependent oligopeptide transporter (POT/PTR) (TC 2.A.17) family.</text>
</comment>
<dbReference type="InterPro" id="IPR000109">
    <property type="entry name" value="POT_fam"/>
</dbReference>
<dbReference type="SUPFAM" id="SSF103473">
    <property type="entry name" value="MFS general substrate transporter"/>
    <property type="match status" value="1"/>
</dbReference>
<feature type="transmembrane region" description="Helical" evidence="7">
    <location>
        <begin position="200"/>
        <end position="219"/>
    </location>
</feature>
<dbReference type="Proteomes" id="UP000237105">
    <property type="component" value="Unassembled WGS sequence"/>
</dbReference>
<evidence type="ECO:0000256" key="1">
    <source>
        <dbReference type="ARBA" id="ARBA00004141"/>
    </source>
</evidence>
<feature type="transmembrane region" description="Helical" evidence="7">
    <location>
        <begin position="551"/>
        <end position="576"/>
    </location>
</feature>
<feature type="transmembrane region" description="Helical" evidence="7">
    <location>
        <begin position="467"/>
        <end position="492"/>
    </location>
</feature>
<dbReference type="GO" id="GO:0022857">
    <property type="term" value="F:transmembrane transporter activity"/>
    <property type="evidence" value="ECO:0007669"/>
    <property type="project" value="InterPro"/>
</dbReference>
<feature type="transmembrane region" description="Helical" evidence="7">
    <location>
        <begin position="107"/>
        <end position="130"/>
    </location>
</feature>
<evidence type="ECO:0000256" key="4">
    <source>
        <dbReference type="ARBA" id="ARBA00022989"/>
    </source>
</evidence>
<gene>
    <name evidence="8" type="ORF">PanWU01x14_339420</name>
</gene>
<feature type="transmembrane region" description="Helical" evidence="7">
    <location>
        <begin position="76"/>
        <end position="100"/>
    </location>
</feature>
<evidence type="ECO:0000313" key="8">
    <source>
        <dbReference type="EMBL" id="PON35058.1"/>
    </source>
</evidence>
<dbReference type="InterPro" id="IPR036259">
    <property type="entry name" value="MFS_trans_sf"/>
</dbReference>
<evidence type="ECO:0000256" key="7">
    <source>
        <dbReference type="SAM" id="Phobius"/>
    </source>
</evidence>
<reference evidence="9" key="1">
    <citation type="submission" date="2016-06" db="EMBL/GenBank/DDBJ databases">
        <title>Parallel loss of symbiosis genes in relatives of nitrogen-fixing non-legume Parasponia.</title>
        <authorList>
            <person name="Van Velzen R."/>
            <person name="Holmer R."/>
            <person name="Bu F."/>
            <person name="Rutten L."/>
            <person name="Van Zeijl A."/>
            <person name="Liu W."/>
            <person name="Santuari L."/>
            <person name="Cao Q."/>
            <person name="Sharma T."/>
            <person name="Shen D."/>
            <person name="Roswanjaya Y."/>
            <person name="Wardhani T."/>
            <person name="Kalhor M.S."/>
            <person name="Jansen J."/>
            <person name="Van den Hoogen J."/>
            <person name="Gungor B."/>
            <person name="Hartog M."/>
            <person name="Hontelez J."/>
            <person name="Verver J."/>
            <person name="Yang W.-C."/>
            <person name="Schijlen E."/>
            <person name="Repin R."/>
            <person name="Schilthuizen M."/>
            <person name="Schranz E."/>
            <person name="Heidstra R."/>
            <person name="Miyata K."/>
            <person name="Fedorova E."/>
            <person name="Kohlen W."/>
            <person name="Bisseling T."/>
            <person name="Smit S."/>
            <person name="Geurts R."/>
        </authorList>
    </citation>
    <scope>NUCLEOTIDE SEQUENCE [LARGE SCALE GENOMIC DNA]</scope>
    <source>
        <strain evidence="9">cv. WU1-14</strain>
    </source>
</reference>
<keyword evidence="5 7" id="KW-0472">Membrane</keyword>
<evidence type="ECO:0000256" key="2">
    <source>
        <dbReference type="ARBA" id="ARBA00005982"/>
    </source>
</evidence>
<feature type="transmembrane region" description="Helical" evidence="7">
    <location>
        <begin position="430"/>
        <end position="447"/>
    </location>
</feature>
<dbReference type="Gene3D" id="1.20.1250.20">
    <property type="entry name" value="MFS general substrate transporter like domains"/>
    <property type="match status" value="1"/>
</dbReference>
<sequence length="615" mass="68055">MVENEEKYHPSSSTDQYSAIPSPPSPASSSPGGKKPGGWRSIKYILGNESFEKLASMSLIANITVYLSTKYNLSGIFLVTVVNVWSGFSNISSLAGAFVSDAYLGKFYTLLCGSIASLLGMGIMTLTAGINHFRPAYCDPESSANCPKPPGWQLGILFGGLGLLSIGAGGIRPCNIAFGADQFDTRTEKGKAQLESFFNWWYFCFTIALVVALTGVVYIQTNVSWTLGFAIPTACLGLSITIFLLGHHTYINVKPRGSVFSDILKVITAAFRKRSLSLEPEQNEEHTFYDPPLTGPELKLPRTHRFRCLDKAAIITSPDELNNQGMPKNGWRLCSLQQVEQLKSLIAVLPVGVTGVGAFITMDQNNTFGVLQAMQMERAIGPHFMFPPGWMNIVSMVALSIWIYIYEKIYIPQTRKMTGRDKRLSMRQRIRIGIVMSILSMVVSGIVERHRRNSASKQASFISPASIALLFPQFCLSGLTEALAAVAIMEFLTMQLTESMRTVAGAIFFLCLSISSYVGSVIVNIIRVLTEKTSKSPWLGGHDLNKNRLDYYYYMMAGLAALNLIYFSFFATHYVLNSNPESEEREDDHIACHSRNNSECIQMDEEKGLAIHEHK</sequence>
<keyword evidence="9" id="KW-1185">Reference proteome</keyword>
<name>A0A2P5AET9_PARAD</name>
<evidence type="ECO:0000256" key="5">
    <source>
        <dbReference type="ARBA" id="ARBA00023136"/>
    </source>
</evidence>
<comment type="caution">
    <text evidence="8">The sequence shown here is derived from an EMBL/GenBank/DDBJ whole genome shotgun (WGS) entry which is preliminary data.</text>
</comment>
<dbReference type="PANTHER" id="PTHR11654">
    <property type="entry name" value="OLIGOPEPTIDE TRANSPORTER-RELATED"/>
    <property type="match status" value="1"/>
</dbReference>
<evidence type="ECO:0000313" key="9">
    <source>
        <dbReference type="Proteomes" id="UP000237105"/>
    </source>
</evidence>
<feature type="transmembrane region" description="Helical" evidence="7">
    <location>
        <begin position="342"/>
        <end position="362"/>
    </location>
</feature>
<dbReference type="AlphaFoldDB" id="A0A2P5AET9"/>
<dbReference type="Pfam" id="PF00854">
    <property type="entry name" value="PTR2"/>
    <property type="match status" value="1"/>
</dbReference>